<gene>
    <name evidence="1" type="ORF">H9Q08_05820</name>
</gene>
<dbReference type="RefSeq" id="WP_235130517.1">
    <property type="nucleotide sequence ID" value="NZ_JACSGT010000001.1"/>
</dbReference>
<sequence length="215" mass="24146">MAEAVQQFFIDESSVFSTNIPLQECITSFQTLVQQLQDYAVIQATDTTAHTEIKDINRDSLIKHLVVYANSASVYFSGKNSSLAKQLKISKSKLVRQTGVELKALSTNIYDILNENINLLDPQYITSQDLDTLLEKINLFNAKAYDISTAKGDTQNATKLIKGNLKNIGVELEKIDQLMLKFTITNEDLYSRYRIARKTLDLGKNKVSKNTSPSN</sequence>
<proteinExistence type="predicted"/>
<protein>
    <submittedName>
        <fullName evidence="1">Uncharacterized protein</fullName>
    </submittedName>
</protein>
<evidence type="ECO:0000313" key="1">
    <source>
        <dbReference type="EMBL" id="MCF2218816.1"/>
    </source>
</evidence>
<comment type="caution">
    <text evidence="1">The sequence shown here is derived from an EMBL/GenBank/DDBJ whole genome shotgun (WGS) entry which is preliminary data.</text>
</comment>
<dbReference type="EMBL" id="JACSGT010000001">
    <property type="protein sequence ID" value="MCF2218816.1"/>
    <property type="molecule type" value="Genomic_DNA"/>
</dbReference>
<organism evidence="1 2">
    <name type="scientific">Chryseobacterium indicum</name>
    <dbReference type="NCBI Taxonomy" id="2766954"/>
    <lineage>
        <taxon>Bacteria</taxon>
        <taxon>Pseudomonadati</taxon>
        <taxon>Bacteroidota</taxon>
        <taxon>Flavobacteriia</taxon>
        <taxon>Flavobacteriales</taxon>
        <taxon>Weeksellaceae</taxon>
        <taxon>Chryseobacterium group</taxon>
        <taxon>Chryseobacterium</taxon>
    </lineage>
</organism>
<keyword evidence="2" id="KW-1185">Reference proteome</keyword>
<reference evidence="1" key="1">
    <citation type="submission" date="2021-08" db="EMBL/GenBank/DDBJ databases">
        <title>Complete genome sequence of Chryseobacterium sp strain PS-8.</title>
        <authorList>
            <person name="Das S.K."/>
        </authorList>
    </citation>
    <scope>NUCLEOTIDE SEQUENCE</scope>
    <source>
        <strain evidence="1">PS-8</strain>
    </source>
</reference>
<dbReference type="Proteomes" id="UP001430374">
    <property type="component" value="Unassembled WGS sequence"/>
</dbReference>
<name>A0ABS9C2X9_9FLAO</name>
<accession>A0ABS9C2X9</accession>
<evidence type="ECO:0000313" key="2">
    <source>
        <dbReference type="Proteomes" id="UP001430374"/>
    </source>
</evidence>